<sequence length="181" mass="20997">MPDIDYLRKLCSRHPQMRLGFVVYRLTYENDYKWARFMDHLNTRTRLNLEKNGAGDLFPRIDWSVQEDPALEDADYDEVRKRFNRWVRDQSEDKEREPFSTRHLACVAVPMFHIDCVLKGPKPTQNDSLGYGWVALIRAEIEEDGEGCTQVGVSFLVPRAFSVLEIGWHAVDVGTQDVYAG</sequence>
<protein>
    <submittedName>
        <fullName evidence="1">Uncharacterized protein</fullName>
    </submittedName>
</protein>
<dbReference type="AlphaFoldDB" id="A0A177CI91"/>
<dbReference type="InParanoid" id="A0A177CI91"/>
<reference evidence="1 2" key="1">
    <citation type="submission" date="2016-05" db="EMBL/GenBank/DDBJ databases">
        <title>Comparative analysis of secretome profiles of manganese(II)-oxidizing ascomycete fungi.</title>
        <authorList>
            <consortium name="DOE Joint Genome Institute"/>
            <person name="Zeiner C.A."/>
            <person name="Purvine S.O."/>
            <person name="Zink E.M."/>
            <person name="Wu S."/>
            <person name="Pasa-Tolic L."/>
            <person name="Chaput D.L."/>
            <person name="Haridas S."/>
            <person name="Grigoriev I.V."/>
            <person name="Santelli C.M."/>
            <person name="Hansel C.M."/>
        </authorList>
    </citation>
    <scope>NUCLEOTIDE SEQUENCE [LARGE SCALE GENOMIC DNA]</scope>
    <source>
        <strain evidence="1 2">AP3s5-JAC2a</strain>
    </source>
</reference>
<evidence type="ECO:0000313" key="1">
    <source>
        <dbReference type="EMBL" id="OAG06507.1"/>
    </source>
</evidence>
<dbReference type="STRING" id="1460663.A0A177CI91"/>
<dbReference type="GeneID" id="28770860"/>
<organism evidence="1 2">
    <name type="scientific">Paraphaeosphaeria sporulosa</name>
    <dbReference type="NCBI Taxonomy" id="1460663"/>
    <lineage>
        <taxon>Eukaryota</taxon>
        <taxon>Fungi</taxon>
        <taxon>Dikarya</taxon>
        <taxon>Ascomycota</taxon>
        <taxon>Pezizomycotina</taxon>
        <taxon>Dothideomycetes</taxon>
        <taxon>Pleosporomycetidae</taxon>
        <taxon>Pleosporales</taxon>
        <taxon>Massarineae</taxon>
        <taxon>Didymosphaeriaceae</taxon>
        <taxon>Paraphaeosphaeria</taxon>
    </lineage>
</organism>
<proteinExistence type="predicted"/>
<evidence type="ECO:0000313" key="2">
    <source>
        <dbReference type="Proteomes" id="UP000077069"/>
    </source>
</evidence>
<dbReference type="OrthoDB" id="4424523at2759"/>
<gene>
    <name evidence="1" type="ORF">CC84DRAFT_785385</name>
</gene>
<name>A0A177CI91_9PLEO</name>
<keyword evidence="2" id="KW-1185">Reference proteome</keyword>
<dbReference type="RefSeq" id="XP_018036872.1">
    <property type="nucleotide sequence ID" value="XM_018187374.1"/>
</dbReference>
<dbReference type="EMBL" id="KV441552">
    <property type="protein sequence ID" value="OAG06507.1"/>
    <property type="molecule type" value="Genomic_DNA"/>
</dbReference>
<dbReference type="Proteomes" id="UP000077069">
    <property type="component" value="Unassembled WGS sequence"/>
</dbReference>
<accession>A0A177CI91</accession>